<keyword evidence="2" id="KW-1185">Reference proteome</keyword>
<name>A0A266Q3Q8_9GAMM</name>
<accession>A0A266Q3Q8</accession>
<proteinExistence type="predicted"/>
<reference evidence="2" key="1">
    <citation type="submission" date="2017-05" db="EMBL/GenBank/DDBJ databases">
        <authorList>
            <person name="Barney B.M."/>
        </authorList>
    </citation>
    <scope>NUCLEOTIDE SEQUENCE [LARGE SCALE GENOMIC DNA]</scope>
    <source>
        <strain evidence="2">PSBB022</strain>
    </source>
</reference>
<evidence type="ECO:0000313" key="1">
    <source>
        <dbReference type="EMBL" id="OZY84508.1"/>
    </source>
</evidence>
<organism evidence="1 2">
    <name type="scientific">Cellvibrio mixtus</name>
    <dbReference type="NCBI Taxonomy" id="39650"/>
    <lineage>
        <taxon>Bacteria</taxon>
        <taxon>Pseudomonadati</taxon>
        <taxon>Pseudomonadota</taxon>
        <taxon>Gammaproteobacteria</taxon>
        <taxon>Cellvibrionales</taxon>
        <taxon>Cellvibrionaceae</taxon>
        <taxon>Cellvibrio</taxon>
    </lineage>
</organism>
<dbReference type="Proteomes" id="UP000216101">
    <property type="component" value="Unassembled WGS sequence"/>
</dbReference>
<protein>
    <submittedName>
        <fullName evidence="1">Uncharacterized protein</fullName>
    </submittedName>
</protein>
<dbReference type="EMBL" id="NHNI01000002">
    <property type="protein sequence ID" value="OZY84508.1"/>
    <property type="molecule type" value="Genomic_DNA"/>
</dbReference>
<comment type="caution">
    <text evidence="1">The sequence shown here is derived from an EMBL/GenBank/DDBJ whole genome shotgun (WGS) entry which is preliminary data.</text>
</comment>
<dbReference type="RefSeq" id="WP_094985556.1">
    <property type="nucleotide sequence ID" value="NZ_NHNI01000002.1"/>
</dbReference>
<sequence length="275" mass="30293">MKLYLTPELQAHRRGRFLASLLGISHSFELDLPETGFVLMTGEALQTSREAQEVCAAWVRQPGCSLLLLPPYQEGSIFHFLDWAIELVSPSSLAVEQSSLTSMLVSEMNYTLRGMDGACAEDTSLGELMCHTRYWKAHSNSGLLAATTLPLWSISLLDQAVMVHDFLSSIQTHCGLPAVRTKEIECQVDNVIHPEDITVLVCSYGFNVVTAEGLLSRLKTYAVPVLNLASFDLPESMVRLKNAGLISDTGLTEQGIAHLMGSKYWAFAESLRNEV</sequence>
<evidence type="ECO:0000313" key="2">
    <source>
        <dbReference type="Proteomes" id="UP000216101"/>
    </source>
</evidence>
<gene>
    <name evidence="1" type="ORF">CBP51_15035</name>
</gene>
<dbReference type="AlphaFoldDB" id="A0A266Q3Q8"/>